<dbReference type="Proteomes" id="UP000325577">
    <property type="component" value="Linkage Group LG1"/>
</dbReference>
<accession>A0A5J5BYH2</accession>
<protein>
    <submittedName>
        <fullName evidence="2">Uncharacterized protein</fullName>
    </submittedName>
</protein>
<feature type="region of interest" description="Disordered" evidence="1">
    <location>
        <begin position="1"/>
        <end position="24"/>
    </location>
</feature>
<feature type="compositionally biased region" description="Basic and acidic residues" evidence="1">
    <location>
        <begin position="150"/>
        <end position="183"/>
    </location>
</feature>
<keyword evidence="3" id="KW-1185">Reference proteome</keyword>
<feature type="compositionally biased region" description="Basic and acidic residues" evidence="1">
    <location>
        <begin position="274"/>
        <end position="290"/>
    </location>
</feature>
<evidence type="ECO:0000256" key="1">
    <source>
        <dbReference type="SAM" id="MobiDB-lite"/>
    </source>
</evidence>
<proteinExistence type="predicted"/>
<gene>
    <name evidence="2" type="ORF">F0562_004594</name>
</gene>
<feature type="compositionally biased region" description="Basic and acidic residues" evidence="1">
    <location>
        <begin position="14"/>
        <end position="24"/>
    </location>
</feature>
<evidence type="ECO:0000313" key="3">
    <source>
        <dbReference type="Proteomes" id="UP000325577"/>
    </source>
</evidence>
<feature type="compositionally biased region" description="Acidic residues" evidence="1">
    <location>
        <begin position="299"/>
        <end position="308"/>
    </location>
</feature>
<evidence type="ECO:0000313" key="2">
    <source>
        <dbReference type="EMBL" id="KAA8548145.1"/>
    </source>
</evidence>
<name>A0A5J5BYH2_9ASTE</name>
<dbReference type="EMBL" id="CM018032">
    <property type="protein sequence ID" value="KAA8548145.1"/>
    <property type="molecule type" value="Genomic_DNA"/>
</dbReference>
<dbReference type="AlphaFoldDB" id="A0A5J5BYH2"/>
<reference evidence="2 3" key="1">
    <citation type="submission" date="2019-09" db="EMBL/GenBank/DDBJ databases">
        <title>A chromosome-level genome assembly of the Chinese tupelo Nyssa sinensis.</title>
        <authorList>
            <person name="Yang X."/>
            <person name="Kang M."/>
            <person name="Yang Y."/>
            <person name="Xiong H."/>
            <person name="Wang M."/>
            <person name="Zhang Z."/>
            <person name="Wang Z."/>
            <person name="Wu H."/>
            <person name="Ma T."/>
            <person name="Liu J."/>
            <person name="Xi Z."/>
        </authorList>
    </citation>
    <scope>NUCLEOTIDE SEQUENCE [LARGE SCALE GENOMIC DNA]</scope>
    <source>
        <strain evidence="2">J267</strain>
        <tissue evidence="2">Leaf</tissue>
    </source>
</reference>
<organism evidence="2 3">
    <name type="scientific">Nyssa sinensis</name>
    <dbReference type="NCBI Taxonomy" id="561372"/>
    <lineage>
        <taxon>Eukaryota</taxon>
        <taxon>Viridiplantae</taxon>
        <taxon>Streptophyta</taxon>
        <taxon>Embryophyta</taxon>
        <taxon>Tracheophyta</taxon>
        <taxon>Spermatophyta</taxon>
        <taxon>Magnoliopsida</taxon>
        <taxon>eudicotyledons</taxon>
        <taxon>Gunneridae</taxon>
        <taxon>Pentapetalae</taxon>
        <taxon>asterids</taxon>
        <taxon>Cornales</taxon>
        <taxon>Nyssaceae</taxon>
        <taxon>Nyssa</taxon>
    </lineage>
</organism>
<feature type="region of interest" description="Disordered" evidence="1">
    <location>
        <begin position="266"/>
        <end position="322"/>
    </location>
</feature>
<sequence>METKSDVTEPVSVMKREGEGKELTSESLDITVNQFPPEKMNKAEPWDQPTEAIKFLEKSENMPVATNIEVENVNDVIKGNVGTIEGEIFLGSLSVAKVACEETSRLADDYQAAEILNRAEKLVPENETLREEKLEDQHVEIVANEEASPEENHQNTKEELRGAEKDEKGVTISDEKTETESDKQTLEMLEATPGQNAGAMVQTPDLIEDLNMDTGKLTEDCDREESTDNGAKTASIEACLREASFQGREDKEPETSFDLVGKEMDAEAIQLSKNTEDKKNEGHETPHNSTKDVCIPETEGPDDEEEGIENSRGAKDKPDSPLVTALIDERSLKNAGLDVGGNLEENPSITFEERSQETVETIEKKQLTSTEEDICEKSNLETSVVNKMEDVCFQKVDKPETFKEASETGSEDIVKEGQNELRNQSGIVENIVTTNSSPRSDR</sequence>
<feature type="region of interest" description="Disordered" evidence="1">
    <location>
        <begin position="142"/>
        <end position="183"/>
    </location>
</feature>
<dbReference type="OrthoDB" id="1752381at2759"/>